<evidence type="ECO:0000256" key="9">
    <source>
        <dbReference type="HAMAP-Rule" id="MF_00112"/>
    </source>
</evidence>
<feature type="binding site" evidence="9">
    <location>
        <position position="201"/>
    </location>
    <ligand>
        <name>sn-glycerol 1-phosphate</name>
        <dbReference type="ChEBI" id="CHEBI:57685"/>
    </ligand>
</feature>
<comment type="pathway">
    <text evidence="9">Membrane lipid metabolism; glycerophospholipid metabolism.</text>
</comment>
<dbReference type="PANTHER" id="PTHR40029">
    <property type="match status" value="1"/>
</dbReference>
<name>A0A521DT86_9BACL</name>
<dbReference type="GO" id="GO:0046474">
    <property type="term" value="P:glycerophospholipid biosynthetic process"/>
    <property type="evidence" value="ECO:0007669"/>
    <property type="project" value="UniProtKB-UniRule"/>
</dbReference>
<comment type="caution">
    <text evidence="9">Lacks conserved residue(s) required for the propagation of feature annotation.</text>
</comment>
<keyword evidence="11" id="KW-1185">Reference proteome</keyword>
<gene>
    <name evidence="9" type="primary">pcrB</name>
    <name evidence="10" type="ORF">SAMN06264849_106196</name>
</gene>
<reference evidence="10 11" key="1">
    <citation type="submission" date="2017-05" db="EMBL/GenBank/DDBJ databases">
        <authorList>
            <person name="Varghese N."/>
            <person name="Submissions S."/>
        </authorList>
    </citation>
    <scope>NUCLEOTIDE SEQUENCE [LARGE SCALE GENOMIC DNA]</scope>
    <source>
        <strain evidence="10 11">DSM 45474</strain>
    </source>
</reference>
<feature type="binding site" evidence="9">
    <location>
        <position position="24"/>
    </location>
    <ligand>
        <name>sn-glycerol 1-phosphate</name>
        <dbReference type="ChEBI" id="CHEBI:57685"/>
    </ligand>
</feature>
<evidence type="ECO:0000256" key="5">
    <source>
        <dbReference type="ARBA" id="ARBA00023098"/>
    </source>
</evidence>
<feature type="binding site" evidence="9">
    <location>
        <begin position="171"/>
        <end position="176"/>
    </location>
    <ligand>
        <name>sn-glycerol 1-phosphate</name>
        <dbReference type="ChEBI" id="CHEBI:57685"/>
    </ligand>
</feature>
<dbReference type="OrthoDB" id="2381757at2"/>
<dbReference type="GO" id="GO:0120536">
    <property type="term" value="F:heptaprenylglyceryl phosphate synthase activity"/>
    <property type="evidence" value="ECO:0007669"/>
    <property type="project" value="UniProtKB-ARBA"/>
</dbReference>
<sequence>MVLKRVGGTDVLKEKMKTWRHVFKLDPNRPLSDRVLENVCTSGTDAVIVGGTDGITYENSRNLIERVMDYPVMCVQEISREETVVIGVDGYLVPVVLNAGSLRWVLGSQHRAVKKYGDWIPWEAVIALGYIVMNPESKVAKLTESQTQLSDADVKAYARLAERIFGMPTVYVEYSGAFGDEETLRAASSGVNQSRLIYGGGITRKEEAQAMARWADTVVVGNLVYQNPDMAVKTVNWVKEVLKEKHP</sequence>
<dbReference type="NCBIfam" id="TIGR01768">
    <property type="entry name" value="GGGP-family"/>
    <property type="match status" value="1"/>
</dbReference>
<comment type="subunit">
    <text evidence="9">Homodimer.</text>
</comment>
<dbReference type="Proteomes" id="UP000315636">
    <property type="component" value="Unassembled WGS sequence"/>
</dbReference>
<keyword evidence="3 9" id="KW-0479">Metal-binding</keyword>
<comment type="function">
    <text evidence="9">Prenyltransferase that catalyzes in vivo the transfer of the heptaprenyl moiety of heptaprenyl pyrophosphate (HepPP; 35 carbon atoms) to the C3 hydroxyl of sn-glycerol-1-phosphate (G1P), producing heptaprenylglyceryl phosphate (HepGP). This reaction is an ether-bond-formation step in the biosynthesis of archaea-type G1P-based membrane lipids found in Bacillales.</text>
</comment>
<dbReference type="NCBIfam" id="NF003199">
    <property type="entry name" value="PRK04169.1-3"/>
    <property type="match status" value="1"/>
</dbReference>
<dbReference type="InterPro" id="IPR008205">
    <property type="entry name" value="GGGP_HepGP_synthase"/>
</dbReference>
<dbReference type="AlphaFoldDB" id="A0A521DT86"/>
<evidence type="ECO:0000256" key="2">
    <source>
        <dbReference type="ARBA" id="ARBA00022679"/>
    </source>
</evidence>
<dbReference type="Pfam" id="PF01884">
    <property type="entry name" value="PcrB"/>
    <property type="match status" value="1"/>
</dbReference>
<comment type="cofactor">
    <cofactor evidence="9">
        <name>Mg(2+)</name>
        <dbReference type="ChEBI" id="CHEBI:18420"/>
    </cofactor>
</comment>
<dbReference type="EC" id="2.5.1.n9" evidence="9"/>
<evidence type="ECO:0000256" key="7">
    <source>
        <dbReference type="ARBA" id="ARBA00023264"/>
    </source>
</evidence>
<protein>
    <recommendedName>
        <fullName evidence="9">Heptaprenylglyceryl phosphate synthase</fullName>
        <shortName evidence="9">HepGP synthase</shortName>
        <ecNumber evidence="9">2.5.1.n9</ecNumber>
    </recommendedName>
    <alternativeName>
        <fullName evidence="9">Glycerol-1-phosphate heptaprenyltransferase</fullName>
    </alternativeName>
</protein>
<evidence type="ECO:0000256" key="4">
    <source>
        <dbReference type="ARBA" id="ARBA00022842"/>
    </source>
</evidence>
<evidence type="ECO:0000256" key="3">
    <source>
        <dbReference type="ARBA" id="ARBA00022723"/>
    </source>
</evidence>
<dbReference type="InterPro" id="IPR038597">
    <property type="entry name" value="GGGP/HepGP_synthase_sf"/>
</dbReference>
<comment type="similarity">
    <text evidence="9">Belongs to the GGGP/HepGP synthase family. Group I subfamily.</text>
</comment>
<keyword evidence="4 9" id="KW-0460">Magnesium</keyword>
<feature type="binding site" evidence="9">
    <location>
        <position position="26"/>
    </location>
    <ligand>
        <name>Mg(2+)</name>
        <dbReference type="ChEBI" id="CHEBI:18420"/>
    </ligand>
</feature>
<evidence type="ECO:0000256" key="6">
    <source>
        <dbReference type="ARBA" id="ARBA00023209"/>
    </source>
</evidence>
<dbReference type="UniPathway" id="UPA00940"/>
<feature type="binding site" evidence="9">
    <location>
        <begin position="221"/>
        <end position="222"/>
    </location>
    <ligand>
        <name>sn-glycerol 1-phosphate</name>
        <dbReference type="ChEBI" id="CHEBI:57685"/>
    </ligand>
</feature>
<keyword evidence="6 9" id="KW-0594">Phospholipid biosynthesis</keyword>
<dbReference type="EMBL" id="FXTI01000006">
    <property type="protein sequence ID" value="SMO74331.1"/>
    <property type="molecule type" value="Genomic_DNA"/>
</dbReference>
<organism evidence="10 11">
    <name type="scientific">Melghirimyces algeriensis</name>
    <dbReference type="NCBI Taxonomy" id="910412"/>
    <lineage>
        <taxon>Bacteria</taxon>
        <taxon>Bacillati</taxon>
        <taxon>Bacillota</taxon>
        <taxon>Bacilli</taxon>
        <taxon>Bacillales</taxon>
        <taxon>Thermoactinomycetaceae</taxon>
        <taxon>Melghirimyces</taxon>
    </lineage>
</organism>
<dbReference type="HAMAP" id="MF_00112">
    <property type="entry name" value="GGGP_HepGP_synthase"/>
    <property type="match status" value="1"/>
</dbReference>
<accession>A0A521DT86</accession>
<keyword evidence="2 9" id="KW-0808">Transferase</keyword>
<evidence type="ECO:0000313" key="11">
    <source>
        <dbReference type="Proteomes" id="UP000315636"/>
    </source>
</evidence>
<proteinExistence type="inferred from homology"/>
<dbReference type="GO" id="GO:0000287">
    <property type="term" value="F:magnesium ion binding"/>
    <property type="evidence" value="ECO:0007669"/>
    <property type="project" value="UniProtKB-UniRule"/>
</dbReference>
<feature type="binding site" evidence="9">
    <location>
        <position position="52"/>
    </location>
    <ligand>
        <name>Mg(2+)</name>
        <dbReference type="ChEBI" id="CHEBI:18420"/>
    </ligand>
</feature>
<dbReference type="PANTHER" id="PTHR40029:SF2">
    <property type="entry name" value="HEPTAPRENYLGLYCERYL PHOSPHATE SYNTHASE"/>
    <property type="match status" value="1"/>
</dbReference>
<evidence type="ECO:0000256" key="8">
    <source>
        <dbReference type="ARBA" id="ARBA00048318"/>
    </source>
</evidence>
<dbReference type="SUPFAM" id="SSF51395">
    <property type="entry name" value="FMN-linked oxidoreductases"/>
    <property type="match status" value="1"/>
</dbReference>
<evidence type="ECO:0000313" key="10">
    <source>
        <dbReference type="EMBL" id="SMO74331.1"/>
    </source>
</evidence>
<keyword evidence="7 9" id="KW-1208">Phospholipid metabolism</keyword>
<keyword evidence="5 9" id="KW-0443">Lipid metabolism</keyword>
<evidence type="ECO:0000256" key="1">
    <source>
        <dbReference type="ARBA" id="ARBA00022516"/>
    </source>
</evidence>
<keyword evidence="1 9" id="KW-0444">Lipid biosynthesis</keyword>
<dbReference type="CDD" id="cd02812">
    <property type="entry name" value="PcrB_like"/>
    <property type="match status" value="1"/>
</dbReference>
<dbReference type="Gene3D" id="3.20.20.390">
    <property type="entry name" value="FMN-linked oxidoreductases"/>
    <property type="match status" value="1"/>
</dbReference>
<dbReference type="InterPro" id="IPR039074">
    <property type="entry name" value="GGGP/HepGP_synthase_I"/>
</dbReference>
<comment type="catalytic activity">
    <reaction evidence="8 9">
        <text>sn-glycerol 1-phosphate + all-trans-heptaprenyl diphosphate = 3-heptaprenyl-sn-glycero-1-phosphate + diphosphate</text>
        <dbReference type="Rhea" id="RHEA:33495"/>
        <dbReference type="ChEBI" id="CHEBI:33019"/>
        <dbReference type="ChEBI" id="CHEBI:57685"/>
        <dbReference type="ChEBI" id="CHEBI:58206"/>
        <dbReference type="ChEBI" id="CHEBI:64781"/>
        <dbReference type="EC" id="2.5.1.n9"/>
    </reaction>
</comment>